<evidence type="ECO:0000259" key="9">
    <source>
        <dbReference type="PROSITE" id="PS51918"/>
    </source>
</evidence>
<dbReference type="GO" id="GO:0031419">
    <property type="term" value="F:cobalamin binding"/>
    <property type="evidence" value="ECO:0007669"/>
    <property type="project" value="InterPro"/>
</dbReference>
<feature type="domain" description="Radical SAM core" evidence="9">
    <location>
        <begin position="179"/>
        <end position="415"/>
    </location>
</feature>
<dbReference type="Pfam" id="PF02310">
    <property type="entry name" value="B12-binding"/>
    <property type="match status" value="1"/>
</dbReference>
<gene>
    <name evidence="10" type="ORF">LZ24_03110</name>
</gene>
<dbReference type="PROSITE" id="PS51332">
    <property type="entry name" value="B12_BINDING"/>
    <property type="match status" value="1"/>
</dbReference>
<dbReference type="GO" id="GO:0051539">
    <property type="term" value="F:4 iron, 4 sulfur cluster binding"/>
    <property type="evidence" value="ECO:0007669"/>
    <property type="project" value="UniProtKB-KW"/>
</dbReference>
<dbReference type="Pfam" id="PF04055">
    <property type="entry name" value="Radical_SAM"/>
    <property type="match status" value="1"/>
</dbReference>
<organism evidence="10 11">
    <name type="scientific">Desulfobotulus alkaliphilus</name>
    <dbReference type="NCBI Taxonomy" id="622671"/>
    <lineage>
        <taxon>Bacteria</taxon>
        <taxon>Pseudomonadati</taxon>
        <taxon>Thermodesulfobacteriota</taxon>
        <taxon>Desulfobacteria</taxon>
        <taxon>Desulfobacterales</taxon>
        <taxon>Desulfobacteraceae</taxon>
        <taxon>Desulfobotulus</taxon>
    </lineage>
</organism>
<proteinExistence type="predicted"/>
<dbReference type="PANTHER" id="PTHR43409">
    <property type="entry name" value="ANAEROBIC MAGNESIUM-PROTOPORPHYRIN IX MONOMETHYL ESTER CYCLASE-RELATED"/>
    <property type="match status" value="1"/>
</dbReference>
<evidence type="ECO:0000259" key="8">
    <source>
        <dbReference type="PROSITE" id="PS51332"/>
    </source>
</evidence>
<dbReference type="SUPFAM" id="SSF102114">
    <property type="entry name" value="Radical SAM enzymes"/>
    <property type="match status" value="1"/>
</dbReference>
<evidence type="ECO:0000256" key="3">
    <source>
        <dbReference type="ARBA" id="ARBA00022679"/>
    </source>
</evidence>
<dbReference type="SFLD" id="SFLDG01082">
    <property type="entry name" value="B12-binding_domain_containing"/>
    <property type="match status" value="1"/>
</dbReference>
<dbReference type="AlphaFoldDB" id="A0A562R7H3"/>
<keyword evidence="11" id="KW-1185">Reference proteome</keyword>
<feature type="domain" description="B12-binding" evidence="8">
    <location>
        <begin position="9"/>
        <end position="138"/>
    </location>
</feature>
<dbReference type="InterPro" id="IPR023404">
    <property type="entry name" value="rSAM_horseshoe"/>
</dbReference>
<keyword evidence="7" id="KW-0411">Iron-sulfur</keyword>
<sequence>MYDLLIVNVHRQYDALPYLAGDWLGIYQLSAFLEENGYPAKAFAGYAHEADDLLENEIDSGVKIIGFSCDYENQQEVIQLCRKVKDQWGLPVIVGGPQAVALGEDFLIKSCADAIVRGEGELAALELMHFFIDRTGKIEDILGITFLKDGICVNNPDQPLIKNLDSLPFPKPHHNIGTWFRRNSAAFITGRGCPFNCSFCYEGGNMRGVRWRSIENVMTELKEVLDSRPDIKYVLFTDDTFTLNHRRLRSFVEALSDYRKKRDFGWFAEAHVMTLLRHPELVSEMVEAGLLTLQIGVESGNDSVLKAYNKKISTKDIEDAVILCKNSGVPHVVANIIVGGALETEKTIKESISFGKSIIEAGAGMMELHAINFWPLPGTAMTKRPHDFGIEILDPDSLTSTTDYPVVRCDTLEPEHLCEYRLRMEGKFKKKMEVTASQLSFDRALMHFQMAYKYNSPTQWYYILNKIDRYRMYCSLYINGAIRKYEQIPEKDRPLWRPIRTCPPNIKNGFNYAGDIEVDSEQFSVLLSGTGKMTILEASEYCKLSMEKFIEIALTLESFMAMGFCRY</sequence>
<keyword evidence="4" id="KW-0949">S-adenosyl-L-methionine</keyword>
<keyword evidence="5" id="KW-0479">Metal-binding</keyword>
<dbReference type="PROSITE" id="PS51918">
    <property type="entry name" value="RADICAL_SAM"/>
    <property type="match status" value="1"/>
</dbReference>
<dbReference type="Proteomes" id="UP000318307">
    <property type="component" value="Unassembled WGS sequence"/>
</dbReference>
<dbReference type="InterPro" id="IPR034466">
    <property type="entry name" value="Methyltransferase_Class_B"/>
</dbReference>
<comment type="cofactor">
    <cofactor evidence="1">
        <name>[4Fe-4S] cluster</name>
        <dbReference type="ChEBI" id="CHEBI:49883"/>
    </cofactor>
</comment>
<evidence type="ECO:0000256" key="6">
    <source>
        <dbReference type="ARBA" id="ARBA00023004"/>
    </source>
</evidence>
<keyword evidence="6" id="KW-0408">Iron</keyword>
<protein>
    <submittedName>
        <fullName evidence="10">Radical SAM superfamily enzyme YgiQ (UPF0313 family)</fullName>
    </submittedName>
</protein>
<evidence type="ECO:0000256" key="1">
    <source>
        <dbReference type="ARBA" id="ARBA00001966"/>
    </source>
</evidence>
<dbReference type="Gene3D" id="3.80.30.20">
    <property type="entry name" value="tm_1862 like domain"/>
    <property type="match status" value="1"/>
</dbReference>
<evidence type="ECO:0000256" key="7">
    <source>
        <dbReference type="ARBA" id="ARBA00023014"/>
    </source>
</evidence>
<keyword evidence="3" id="KW-0808">Transferase</keyword>
<accession>A0A562R7H3</accession>
<dbReference type="EMBL" id="VLLC01000040">
    <property type="protein sequence ID" value="TWI64803.1"/>
    <property type="molecule type" value="Genomic_DNA"/>
</dbReference>
<comment type="caution">
    <text evidence="10">The sequence shown here is derived from an EMBL/GenBank/DDBJ whole genome shotgun (WGS) entry which is preliminary data.</text>
</comment>
<dbReference type="CDD" id="cd01335">
    <property type="entry name" value="Radical_SAM"/>
    <property type="match status" value="1"/>
</dbReference>
<dbReference type="GO" id="GO:0005829">
    <property type="term" value="C:cytosol"/>
    <property type="evidence" value="ECO:0007669"/>
    <property type="project" value="TreeGrafter"/>
</dbReference>
<dbReference type="InterPro" id="IPR007197">
    <property type="entry name" value="rSAM"/>
</dbReference>
<evidence type="ECO:0000256" key="2">
    <source>
        <dbReference type="ARBA" id="ARBA00022603"/>
    </source>
</evidence>
<dbReference type="PANTHER" id="PTHR43409:SF7">
    <property type="entry name" value="BLL1977 PROTEIN"/>
    <property type="match status" value="1"/>
</dbReference>
<keyword evidence="2" id="KW-0489">Methyltransferase</keyword>
<dbReference type="SFLD" id="SFLDS00029">
    <property type="entry name" value="Radical_SAM"/>
    <property type="match status" value="1"/>
</dbReference>
<dbReference type="InterPro" id="IPR051198">
    <property type="entry name" value="BchE-like"/>
</dbReference>
<evidence type="ECO:0000256" key="4">
    <source>
        <dbReference type="ARBA" id="ARBA00022691"/>
    </source>
</evidence>
<dbReference type="InterPro" id="IPR006638">
    <property type="entry name" value="Elp3/MiaA/NifB-like_rSAM"/>
</dbReference>
<dbReference type="InterPro" id="IPR006158">
    <property type="entry name" value="Cobalamin-bd"/>
</dbReference>
<evidence type="ECO:0000313" key="11">
    <source>
        <dbReference type="Proteomes" id="UP000318307"/>
    </source>
</evidence>
<dbReference type="SMART" id="SM00729">
    <property type="entry name" value="Elp3"/>
    <property type="match status" value="1"/>
</dbReference>
<dbReference type="InterPro" id="IPR058240">
    <property type="entry name" value="rSAM_sf"/>
</dbReference>
<evidence type="ECO:0000313" key="10">
    <source>
        <dbReference type="EMBL" id="TWI64803.1"/>
    </source>
</evidence>
<reference evidence="10 11" key="1">
    <citation type="submission" date="2019-07" db="EMBL/GenBank/DDBJ databases">
        <title>Genome sequencing of 100 strains of the haloalkaliphilic chemolithoautotrophic sulfur-oxidizing bacterium Thioalkalivibrio.</title>
        <authorList>
            <person name="Muyzer G."/>
        </authorList>
    </citation>
    <scope>NUCLEOTIDE SEQUENCE [LARGE SCALE GENOMIC DNA]</scope>
    <source>
        <strain evidence="10 11">ASO4-4</strain>
    </source>
</reference>
<dbReference type="Gene3D" id="3.40.50.280">
    <property type="entry name" value="Cobalamin-binding domain"/>
    <property type="match status" value="1"/>
</dbReference>
<dbReference type="GO" id="GO:0003824">
    <property type="term" value="F:catalytic activity"/>
    <property type="evidence" value="ECO:0007669"/>
    <property type="project" value="InterPro"/>
</dbReference>
<evidence type="ECO:0000256" key="5">
    <source>
        <dbReference type="ARBA" id="ARBA00022723"/>
    </source>
</evidence>
<dbReference type="GO" id="GO:0046872">
    <property type="term" value="F:metal ion binding"/>
    <property type="evidence" value="ECO:0007669"/>
    <property type="project" value="UniProtKB-KW"/>
</dbReference>
<dbReference type="SFLD" id="SFLDG01123">
    <property type="entry name" value="methyltransferase_(Class_B)"/>
    <property type="match status" value="1"/>
</dbReference>
<name>A0A562R7H3_9BACT</name>